<name>A0ABS3C3F4_9BACT</name>
<comment type="caution">
    <text evidence="1">The sequence shown here is derived from an EMBL/GenBank/DDBJ whole genome shotgun (WGS) entry which is preliminary data.</text>
</comment>
<evidence type="ECO:0000313" key="1">
    <source>
        <dbReference type="EMBL" id="MBN7811395.1"/>
    </source>
</evidence>
<dbReference type="Pfam" id="PF17653">
    <property type="entry name" value="DUF5522"/>
    <property type="match status" value="1"/>
</dbReference>
<sequence length="54" mass="6213">MAQATQAGKKPLPALTEEDYYLNEQGLMVFTEKYHLKRGYCCKSGCRHCPYPKD</sequence>
<organism evidence="1 2">
    <name type="scientific">Algoriphagus oliviformis</name>
    <dbReference type="NCBI Taxonomy" id="2811231"/>
    <lineage>
        <taxon>Bacteria</taxon>
        <taxon>Pseudomonadati</taxon>
        <taxon>Bacteroidota</taxon>
        <taxon>Cytophagia</taxon>
        <taxon>Cytophagales</taxon>
        <taxon>Cyclobacteriaceae</taxon>
        <taxon>Algoriphagus</taxon>
    </lineage>
</organism>
<dbReference type="EMBL" id="JAFKCT010000003">
    <property type="protein sequence ID" value="MBN7811395.1"/>
    <property type="molecule type" value="Genomic_DNA"/>
</dbReference>
<reference evidence="1 2" key="1">
    <citation type="submission" date="2021-03" db="EMBL/GenBank/DDBJ databases">
        <title>novel species isolated from a fishpond in China.</title>
        <authorList>
            <person name="Lu H."/>
            <person name="Cai Z."/>
        </authorList>
    </citation>
    <scope>NUCLEOTIDE SEQUENCE [LARGE SCALE GENOMIC DNA]</scope>
    <source>
        <strain evidence="1 2">H41</strain>
    </source>
</reference>
<keyword evidence="2" id="KW-1185">Reference proteome</keyword>
<dbReference type="InterPro" id="IPR040807">
    <property type="entry name" value="DUF5522"/>
</dbReference>
<accession>A0ABS3C3F4</accession>
<proteinExistence type="predicted"/>
<dbReference type="Proteomes" id="UP000664317">
    <property type="component" value="Unassembled WGS sequence"/>
</dbReference>
<dbReference type="RefSeq" id="WP_206578168.1">
    <property type="nucleotide sequence ID" value="NZ_JAFKCT010000003.1"/>
</dbReference>
<evidence type="ECO:0000313" key="2">
    <source>
        <dbReference type="Proteomes" id="UP000664317"/>
    </source>
</evidence>
<gene>
    <name evidence="1" type="ORF">J0A68_10530</name>
</gene>
<protein>
    <submittedName>
        <fullName evidence="1">Uncharacterized protein</fullName>
    </submittedName>
</protein>